<evidence type="ECO:0000313" key="1">
    <source>
        <dbReference type="EMBL" id="KAL3795984.1"/>
    </source>
</evidence>
<organism evidence="1 2">
    <name type="scientific">Stephanodiscus triporus</name>
    <dbReference type="NCBI Taxonomy" id="2934178"/>
    <lineage>
        <taxon>Eukaryota</taxon>
        <taxon>Sar</taxon>
        <taxon>Stramenopiles</taxon>
        <taxon>Ochrophyta</taxon>
        <taxon>Bacillariophyta</taxon>
        <taxon>Coscinodiscophyceae</taxon>
        <taxon>Thalassiosirophycidae</taxon>
        <taxon>Stephanodiscales</taxon>
        <taxon>Stephanodiscaceae</taxon>
        <taxon>Stephanodiscus</taxon>
    </lineage>
</organism>
<evidence type="ECO:0000313" key="2">
    <source>
        <dbReference type="Proteomes" id="UP001530315"/>
    </source>
</evidence>
<name>A0ABD3Q615_9STRA</name>
<keyword evidence="2" id="KW-1185">Reference proteome</keyword>
<reference evidence="1 2" key="1">
    <citation type="submission" date="2024-10" db="EMBL/GenBank/DDBJ databases">
        <title>Updated reference genomes for cyclostephanoid diatoms.</title>
        <authorList>
            <person name="Roberts W.R."/>
            <person name="Alverson A.J."/>
        </authorList>
    </citation>
    <scope>NUCLEOTIDE SEQUENCE [LARGE SCALE GENOMIC DNA]</scope>
    <source>
        <strain evidence="1 2">AJA276-08</strain>
    </source>
</reference>
<dbReference type="Proteomes" id="UP001530315">
    <property type="component" value="Unassembled WGS sequence"/>
</dbReference>
<protein>
    <submittedName>
        <fullName evidence="1">Uncharacterized protein</fullName>
    </submittedName>
</protein>
<comment type="caution">
    <text evidence="1">The sequence shown here is derived from an EMBL/GenBank/DDBJ whole genome shotgun (WGS) entry which is preliminary data.</text>
</comment>
<proteinExistence type="predicted"/>
<dbReference type="AlphaFoldDB" id="A0ABD3Q615"/>
<accession>A0ABD3Q615</accession>
<dbReference type="EMBL" id="JALLAZ020000403">
    <property type="protein sequence ID" value="KAL3795984.1"/>
    <property type="molecule type" value="Genomic_DNA"/>
</dbReference>
<sequence length="246" mass="27168">MDEVGHHRLRVRFAPTSKLHIYNSSRDKDDEGDAASSLWYTKEEEGLFKQSARREAERILQLAKYPKDEGSCRTRKELDEGGLCLVGLERAVLSREHSRMRVISKGLVRAVVLWEQKAGGAGLQASSALSSYPYSFSSPSLSSSSSPSSYMRKRGLYHVDRQAGTGCRCRDRAEAIAEASMRVSKWSKAQAQAIGCFQALVVRPACSHPSPSTIETSEDSSCSVLFGEDSSRLERRRVSIANCDLG</sequence>
<gene>
    <name evidence="1" type="ORF">ACHAW5_002005</name>
</gene>